<dbReference type="InterPro" id="IPR015943">
    <property type="entry name" value="WD40/YVTN_repeat-like_dom_sf"/>
</dbReference>
<accession>K1T4A1</accession>
<name>K1T4A1_9ZZZZ</name>
<organism evidence="1">
    <name type="scientific">human gut metagenome</name>
    <dbReference type="NCBI Taxonomy" id="408170"/>
    <lineage>
        <taxon>unclassified sequences</taxon>
        <taxon>metagenomes</taxon>
        <taxon>organismal metagenomes</taxon>
    </lineage>
</organism>
<dbReference type="SUPFAM" id="SSF63829">
    <property type="entry name" value="Calcium-dependent phosphotriesterase"/>
    <property type="match status" value="1"/>
</dbReference>
<protein>
    <submittedName>
        <fullName evidence="1">Uncharacterized protein</fullName>
    </submittedName>
</protein>
<dbReference type="AlphaFoldDB" id="K1T4A1"/>
<comment type="caution">
    <text evidence="1">The sequence shown here is derived from an EMBL/GenBank/DDBJ whole genome shotgun (WGS) entry which is preliminary data.</text>
</comment>
<feature type="non-terminal residue" evidence="1">
    <location>
        <position position="221"/>
    </location>
</feature>
<dbReference type="EMBL" id="AJWY01008003">
    <property type="protein sequence ID" value="EKC62414.1"/>
    <property type="molecule type" value="Genomic_DNA"/>
</dbReference>
<reference evidence="1" key="1">
    <citation type="journal article" date="2013" name="Environ. Microbiol.">
        <title>Microbiota from the distal guts of lean and obese adolescents exhibit partial functional redundancy besides clear differences in community structure.</title>
        <authorList>
            <person name="Ferrer M."/>
            <person name="Ruiz A."/>
            <person name="Lanza F."/>
            <person name="Haange S.B."/>
            <person name="Oberbach A."/>
            <person name="Till H."/>
            <person name="Bargiela R."/>
            <person name="Campoy C."/>
            <person name="Segura M.T."/>
            <person name="Richter M."/>
            <person name="von Bergen M."/>
            <person name="Seifert J."/>
            <person name="Suarez A."/>
        </authorList>
    </citation>
    <scope>NUCLEOTIDE SEQUENCE</scope>
</reference>
<sequence length="221" mass="25848">MWVVTVNGTSLYTDKDNFQNIPLDFPNKNGIQILENKDGKIFLNMMHNLAVYNPQTHKFDVPIKIFDPNYTFNNRCFIDQSNKLWAVTPLSLRRYNSSTLALEDSIPMQGIFPTHFFMHTNGILWLAGNRQITLFDTHTHKFKETPQALRSHPLLLHANVNYIHPYGSNSLLLNTDQQGMFLYNYVEEYMIHQSENGFPFEVSSLQDKHHVYRLTEKPVDR</sequence>
<gene>
    <name evidence="1" type="ORF">LEA_11851</name>
</gene>
<evidence type="ECO:0000313" key="1">
    <source>
        <dbReference type="EMBL" id="EKC62414.1"/>
    </source>
</evidence>
<proteinExistence type="predicted"/>
<dbReference type="Gene3D" id="2.130.10.10">
    <property type="entry name" value="YVTN repeat-like/Quinoprotein amine dehydrogenase"/>
    <property type="match status" value="1"/>
</dbReference>